<gene>
    <name evidence="2" type="ORF">CKO31_12035</name>
</gene>
<reference evidence="2 3" key="1">
    <citation type="journal article" date="2020" name="Microorganisms">
        <title>Osmotic Adaptation and Compatible Solute Biosynthesis of Phototrophic Bacteria as Revealed from Genome Analyses.</title>
        <authorList>
            <person name="Imhoff J.F."/>
            <person name="Rahn T."/>
            <person name="Kunzel S."/>
            <person name="Keller A."/>
            <person name="Neulinger S.C."/>
        </authorList>
    </citation>
    <scope>NUCLEOTIDE SEQUENCE [LARGE SCALE GENOMIC DNA]</scope>
    <source>
        <strain evidence="2 3">DSM 6210</strain>
    </source>
</reference>
<evidence type="ECO:0000313" key="3">
    <source>
        <dbReference type="Proteomes" id="UP000748752"/>
    </source>
</evidence>
<evidence type="ECO:0000256" key="1">
    <source>
        <dbReference type="SAM" id="Phobius"/>
    </source>
</evidence>
<keyword evidence="1" id="KW-0472">Membrane</keyword>
<feature type="transmembrane region" description="Helical" evidence="1">
    <location>
        <begin position="65"/>
        <end position="90"/>
    </location>
</feature>
<name>A0ABS1CHR0_9GAMM</name>
<dbReference type="EMBL" id="NRRV01000026">
    <property type="protein sequence ID" value="MBK1631457.1"/>
    <property type="molecule type" value="Genomic_DNA"/>
</dbReference>
<keyword evidence="3" id="KW-1185">Reference proteome</keyword>
<accession>A0ABS1CHR0</accession>
<organism evidence="2 3">
    <name type="scientific">Thiohalocapsa halophila</name>
    <dbReference type="NCBI Taxonomy" id="69359"/>
    <lineage>
        <taxon>Bacteria</taxon>
        <taxon>Pseudomonadati</taxon>
        <taxon>Pseudomonadota</taxon>
        <taxon>Gammaproteobacteria</taxon>
        <taxon>Chromatiales</taxon>
        <taxon>Chromatiaceae</taxon>
        <taxon>Thiohalocapsa</taxon>
    </lineage>
</organism>
<comment type="caution">
    <text evidence="2">The sequence shown here is derived from an EMBL/GenBank/DDBJ whole genome shotgun (WGS) entry which is preliminary data.</text>
</comment>
<keyword evidence="1" id="KW-0812">Transmembrane</keyword>
<evidence type="ECO:0000313" key="2">
    <source>
        <dbReference type="EMBL" id="MBK1631457.1"/>
    </source>
</evidence>
<dbReference type="Proteomes" id="UP000748752">
    <property type="component" value="Unassembled WGS sequence"/>
</dbReference>
<sequence length="93" mass="9739">MIDPRALATLVEALIEGQNEALRQVVMQTAALLRGEAARVESRSTAADSPQKLTAPAPPGHVIPWGWLSAGMLMGSVATVAMAVIAWLPLPAQ</sequence>
<evidence type="ECO:0008006" key="4">
    <source>
        <dbReference type="Google" id="ProtNLM"/>
    </source>
</evidence>
<proteinExistence type="predicted"/>
<protein>
    <recommendedName>
        <fullName evidence="4">DUF3618 domain-containing protein</fullName>
    </recommendedName>
</protein>
<keyword evidence="1" id="KW-1133">Transmembrane helix</keyword>